<evidence type="ECO:0000313" key="2">
    <source>
        <dbReference type="EMBL" id="BDT62360.1"/>
    </source>
</evidence>
<organism evidence="2">
    <name type="scientific">Melicertus latisulcatus majanivirus</name>
    <dbReference type="NCBI Taxonomy" id="2984277"/>
    <lineage>
        <taxon>Viruses</taxon>
        <taxon>Viruses incertae sedis</taxon>
        <taxon>Naldaviricetes</taxon>
        <taxon>Nimaviridae</taxon>
    </lineage>
</organism>
<protein>
    <submittedName>
        <fullName evidence="2">Wsv133-like protein</fullName>
    </submittedName>
</protein>
<evidence type="ECO:0000256" key="1">
    <source>
        <dbReference type="SAM" id="MobiDB-lite"/>
    </source>
</evidence>
<proteinExistence type="predicted"/>
<accession>A0A9C7EYH8</accession>
<sequence length="266" mass="30717">MAANNEYMYLLERIKRDLISPDILNDNFDNTLEKELLTELAEEAAFVGFFSEIGLCTSNNLFAINSRLQKQSKTTISLQLGSHISAEFQTLKSDILIDDHYKVLLPSNELDRKMQSNRKHVSHSKGRIVEPLWNYMVEFKKQRTNLHTFSVTANPFEYEKDVKINPKSNNTGKDEDEDECQEECNDNDDDEEEEMEAEEEEEEDDDGVITIGDGNFDREGKYNKSKKYNKNITTSSSTLPCHDCQCVARIIRKLDGNDNDQNDYEK</sequence>
<dbReference type="EMBL" id="LC738874">
    <property type="protein sequence ID" value="BDT62360.1"/>
    <property type="molecule type" value="Genomic_DNA"/>
</dbReference>
<reference evidence="2" key="1">
    <citation type="submission" date="2022-10" db="EMBL/GenBank/DDBJ databases">
        <title>Genome sequences of endogenous nimaviruses in decapod crustaceans.</title>
        <authorList>
            <person name="Kawato S."/>
            <person name="Nozaki R."/>
            <person name="Kondo H."/>
            <person name="Hirono I."/>
        </authorList>
    </citation>
    <scope>NUCLEOTIDE SEQUENCE</scope>
    <source>
        <strain evidence="2">Okinawa2016</strain>
    </source>
</reference>
<name>A0A9C7EYH8_9VIRU</name>
<feature type="compositionally biased region" description="Acidic residues" evidence="1">
    <location>
        <begin position="174"/>
        <end position="207"/>
    </location>
</feature>
<feature type="region of interest" description="Disordered" evidence="1">
    <location>
        <begin position="162"/>
        <end position="239"/>
    </location>
</feature>